<gene>
    <name evidence="2" type="ORF">GUITHDRAFT_151852</name>
</gene>
<dbReference type="KEGG" id="gtt:GUITHDRAFT_151852"/>
<sequence length="128" mass="14698">MVNKAIKLEIIRLFEFNECASCSQKEKNSDPRLKLELNATPKSSSRKSKRSKRCMACDAQINSWSTRCEICGFELELEEPRPMARPSNEWTLKRLKIRTPQGTREVKLPMPSSALDGTTCFEWLSMPT</sequence>
<name>L1JIJ0_GUITC</name>
<reference evidence="4" key="2">
    <citation type="submission" date="2012-11" db="EMBL/GenBank/DDBJ databases">
        <authorList>
            <person name="Kuo A."/>
            <person name="Curtis B.A."/>
            <person name="Tanifuji G."/>
            <person name="Burki F."/>
            <person name="Gruber A."/>
            <person name="Irimia M."/>
            <person name="Maruyama S."/>
            <person name="Arias M.C."/>
            <person name="Ball S.G."/>
            <person name="Gile G.H."/>
            <person name="Hirakawa Y."/>
            <person name="Hopkins J.F."/>
            <person name="Rensing S.A."/>
            <person name="Schmutz J."/>
            <person name="Symeonidi A."/>
            <person name="Elias M."/>
            <person name="Eveleigh R.J."/>
            <person name="Herman E.K."/>
            <person name="Klute M.J."/>
            <person name="Nakayama T."/>
            <person name="Obornik M."/>
            <person name="Reyes-Prieto A."/>
            <person name="Armbrust E.V."/>
            <person name="Aves S.J."/>
            <person name="Beiko R.G."/>
            <person name="Coutinho P."/>
            <person name="Dacks J.B."/>
            <person name="Durnford D.G."/>
            <person name="Fast N.M."/>
            <person name="Green B.R."/>
            <person name="Grisdale C."/>
            <person name="Hempe F."/>
            <person name="Henrissat B."/>
            <person name="Hoppner M.P."/>
            <person name="Ishida K.-I."/>
            <person name="Kim E."/>
            <person name="Koreny L."/>
            <person name="Kroth P.G."/>
            <person name="Liu Y."/>
            <person name="Malik S.-B."/>
            <person name="Maier U.G."/>
            <person name="McRose D."/>
            <person name="Mock T."/>
            <person name="Neilson J.A."/>
            <person name="Onodera N.T."/>
            <person name="Poole A.M."/>
            <person name="Pritham E.J."/>
            <person name="Richards T.A."/>
            <person name="Rocap G."/>
            <person name="Roy S.W."/>
            <person name="Sarai C."/>
            <person name="Schaack S."/>
            <person name="Shirato S."/>
            <person name="Slamovits C.H."/>
            <person name="Spencer D.F."/>
            <person name="Suzuki S."/>
            <person name="Worden A.Z."/>
            <person name="Zauner S."/>
            <person name="Barry K."/>
            <person name="Bell C."/>
            <person name="Bharti A.K."/>
            <person name="Crow J.A."/>
            <person name="Grimwood J."/>
            <person name="Kramer R."/>
            <person name="Lindquist E."/>
            <person name="Lucas S."/>
            <person name="Salamov A."/>
            <person name="McFadden G.I."/>
            <person name="Lane C.E."/>
            <person name="Keeling P.J."/>
            <person name="Gray M.W."/>
            <person name="Grigoriev I.V."/>
            <person name="Archibald J.M."/>
        </authorList>
    </citation>
    <scope>NUCLEOTIDE SEQUENCE</scope>
    <source>
        <strain evidence="4">CCMP2712</strain>
    </source>
</reference>
<evidence type="ECO:0000313" key="2">
    <source>
        <dbReference type="EMBL" id="EKX48291.1"/>
    </source>
</evidence>
<dbReference type="EMBL" id="JH992986">
    <property type="protein sequence ID" value="EKX48291.1"/>
    <property type="molecule type" value="Genomic_DNA"/>
</dbReference>
<reference evidence="3" key="3">
    <citation type="submission" date="2015-06" db="UniProtKB">
        <authorList>
            <consortium name="EnsemblProtists"/>
        </authorList>
    </citation>
    <scope>IDENTIFICATION</scope>
</reference>
<dbReference type="AlphaFoldDB" id="L1JIJ0"/>
<dbReference type="HOGENOM" id="CLU_1963777_0_0_1"/>
<keyword evidence="4" id="KW-1185">Reference proteome</keyword>
<dbReference type="RefSeq" id="XP_005835271.1">
    <property type="nucleotide sequence ID" value="XM_005835214.1"/>
</dbReference>
<protein>
    <submittedName>
        <fullName evidence="2 3">Uncharacterized protein</fullName>
    </submittedName>
</protein>
<feature type="compositionally biased region" description="Basic and acidic residues" evidence="1">
    <location>
        <begin position="26"/>
        <end position="35"/>
    </location>
</feature>
<evidence type="ECO:0000313" key="4">
    <source>
        <dbReference type="Proteomes" id="UP000011087"/>
    </source>
</evidence>
<accession>L1JIJ0</accession>
<proteinExistence type="predicted"/>
<organism evidence="2">
    <name type="scientific">Guillardia theta (strain CCMP2712)</name>
    <name type="common">Cryptophyte</name>
    <dbReference type="NCBI Taxonomy" id="905079"/>
    <lineage>
        <taxon>Eukaryota</taxon>
        <taxon>Cryptophyceae</taxon>
        <taxon>Pyrenomonadales</taxon>
        <taxon>Geminigeraceae</taxon>
        <taxon>Guillardia</taxon>
    </lineage>
</organism>
<evidence type="ECO:0000313" key="3">
    <source>
        <dbReference type="EnsemblProtists" id="EKX48291"/>
    </source>
</evidence>
<reference evidence="2 4" key="1">
    <citation type="journal article" date="2012" name="Nature">
        <title>Algal genomes reveal evolutionary mosaicism and the fate of nucleomorphs.</title>
        <authorList>
            <consortium name="DOE Joint Genome Institute"/>
            <person name="Curtis B.A."/>
            <person name="Tanifuji G."/>
            <person name="Burki F."/>
            <person name="Gruber A."/>
            <person name="Irimia M."/>
            <person name="Maruyama S."/>
            <person name="Arias M.C."/>
            <person name="Ball S.G."/>
            <person name="Gile G.H."/>
            <person name="Hirakawa Y."/>
            <person name="Hopkins J.F."/>
            <person name="Kuo A."/>
            <person name="Rensing S.A."/>
            <person name="Schmutz J."/>
            <person name="Symeonidi A."/>
            <person name="Elias M."/>
            <person name="Eveleigh R.J."/>
            <person name="Herman E.K."/>
            <person name="Klute M.J."/>
            <person name="Nakayama T."/>
            <person name="Obornik M."/>
            <person name="Reyes-Prieto A."/>
            <person name="Armbrust E.V."/>
            <person name="Aves S.J."/>
            <person name="Beiko R.G."/>
            <person name="Coutinho P."/>
            <person name="Dacks J.B."/>
            <person name="Durnford D.G."/>
            <person name="Fast N.M."/>
            <person name="Green B.R."/>
            <person name="Grisdale C.J."/>
            <person name="Hempel F."/>
            <person name="Henrissat B."/>
            <person name="Hoppner M.P."/>
            <person name="Ishida K."/>
            <person name="Kim E."/>
            <person name="Koreny L."/>
            <person name="Kroth P.G."/>
            <person name="Liu Y."/>
            <person name="Malik S.B."/>
            <person name="Maier U.G."/>
            <person name="McRose D."/>
            <person name="Mock T."/>
            <person name="Neilson J.A."/>
            <person name="Onodera N.T."/>
            <person name="Poole A.M."/>
            <person name="Pritham E.J."/>
            <person name="Richards T.A."/>
            <person name="Rocap G."/>
            <person name="Roy S.W."/>
            <person name="Sarai C."/>
            <person name="Schaack S."/>
            <person name="Shirato S."/>
            <person name="Slamovits C.H."/>
            <person name="Spencer D.F."/>
            <person name="Suzuki S."/>
            <person name="Worden A.Z."/>
            <person name="Zauner S."/>
            <person name="Barry K."/>
            <person name="Bell C."/>
            <person name="Bharti A.K."/>
            <person name="Crow J.A."/>
            <person name="Grimwood J."/>
            <person name="Kramer R."/>
            <person name="Lindquist E."/>
            <person name="Lucas S."/>
            <person name="Salamov A."/>
            <person name="McFadden G.I."/>
            <person name="Lane C.E."/>
            <person name="Keeling P.J."/>
            <person name="Gray M.W."/>
            <person name="Grigoriev I.V."/>
            <person name="Archibald J.M."/>
        </authorList>
    </citation>
    <scope>NUCLEOTIDE SEQUENCE</scope>
    <source>
        <strain evidence="2 4">CCMP2712</strain>
    </source>
</reference>
<dbReference type="PaxDb" id="55529-EKX48291"/>
<dbReference type="Proteomes" id="UP000011087">
    <property type="component" value="Unassembled WGS sequence"/>
</dbReference>
<dbReference type="GeneID" id="17304901"/>
<feature type="region of interest" description="Disordered" evidence="1">
    <location>
        <begin position="26"/>
        <end position="51"/>
    </location>
</feature>
<evidence type="ECO:0000256" key="1">
    <source>
        <dbReference type="SAM" id="MobiDB-lite"/>
    </source>
</evidence>
<dbReference type="EnsemblProtists" id="EKX48291">
    <property type="protein sequence ID" value="EKX48291"/>
    <property type="gene ID" value="GUITHDRAFT_151852"/>
</dbReference>